<evidence type="ECO:0000313" key="3">
    <source>
        <dbReference type="EMBL" id="CAF4080106.1"/>
    </source>
</evidence>
<evidence type="ECO:0000313" key="2">
    <source>
        <dbReference type="EMBL" id="CAF4035670.1"/>
    </source>
</evidence>
<dbReference type="Proteomes" id="UP000663874">
    <property type="component" value="Unassembled WGS sequence"/>
</dbReference>
<dbReference type="PANTHER" id="PTHR10044">
    <property type="entry name" value="INHIBITOR OF APOPTOSIS"/>
    <property type="match status" value="1"/>
</dbReference>
<dbReference type="SMART" id="SM00238">
    <property type="entry name" value="BIR"/>
    <property type="match status" value="1"/>
</dbReference>
<dbReference type="GO" id="GO:0005737">
    <property type="term" value="C:cytoplasm"/>
    <property type="evidence" value="ECO:0007669"/>
    <property type="project" value="TreeGrafter"/>
</dbReference>
<dbReference type="GO" id="GO:0051726">
    <property type="term" value="P:regulation of cell cycle"/>
    <property type="evidence" value="ECO:0007669"/>
    <property type="project" value="TreeGrafter"/>
</dbReference>
<dbReference type="Gene3D" id="1.10.1170.10">
    <property type="entry name" value="Inhibitor Of Apoptosis Protein (2mihbC-IAP-1), Chain A"/>
    <property type="match status" value="1"/>
</dbReference>
<dbReference type="EMBL" id="CAJOBE010007423">
    <property type="protein sequence ID" value="CAF4035670.1"/>
    <property type="molecule type" value="Genomic_DNA"/>
</dbReference>
<proteinExistence type="predicted"/>
<name>A0A819TMQ8_9BILA</name>
<dbReference type="GO" id="GO:0005634">
    <property type="term" value="C:nucleus"/>
    <property type="evidence" value="ECO:0007669"/>
    <property type="project" value="TreeGrafter"/>
</dbReference>
<dbReference type="AlphaFoldDB" id="A0A819TMQ8"/>
<evidence type="ECO:0000313" key="4">
    <source>
        <dbReference type="Proteomes" id="UP000663823"/>
    </source>
</evidence>
<dbReference type="Proteomes" id="UP000663823">
    <property type="component" value="Unassembled WGS sequence"/>
</dbReference>
<dbReference type="Pfam" id="PF00653">
    <property type="entry name" value="BIR"/>
    <property type="match status" value="1"/>
</dbReference>
<dbReference type="SUPFAM" id="SSF57924">
    <property type="entry name" value="Inhibitor of apoptosis (IAP) repeat"/>
    <property type="match status" value="1"/>
</dbReference>
<dbReference type="InterPro" id="IPR001370">
    <property type="entry name" value="BIR_rpt"/>
</dbReference>
<dbReference type="PANTHER" id="PTHR10044:SF139">
    <property type="entry name" value="DEATH-ASSOCIATED INHIBITOR OF APOPTOSIS 2"/>
    <property type="match status" value="1"/>
</dbReference>
<evidence type="ECO:0000256" key="1">
    <source>
        <dbReference type="SAM" id="MobiDB-lite"/>
    </source>
</evidence>
<comment type="caution">
    <text evidence="3">The sequence shown here is derived from an EMBL/GenBank/DDBJ whole genome shotgun (WGS) entry which is preliminary data.</text>
</comment>
<protein>
    <submittedName>
        <fullName evidence="3">Uncharacterized protein</fullName>
    </submittedName>
</protein>
<dbReference type="PROSITE" id="PS50143">
    <property type="entry name" value="BIR_REPEAT_2"/>
    <property type="match status" value="1"/>
</dbReference>
<feature type="region of interest" description="Disordered" evidence="1">
    <location>
        <begin position="1"/>
        <end position="20"/>
    </location>
</feature>
<dbReference type="InterPro" id="IPR050784">
    <property type="entry name" value="IAP"/>
</dbReference>
<organism evidence="3 4">
    <name type="scientific">Rotaria sordida</name>
    <dbReference type="NCBI Taxonomy" id="392033"/>
    <lineage>
        <taxon>Eukaryota</taxon>
        <taxon>Metazoa</taxon>
        <taxon>Spiralia</taxon>
        <taxon>Gnathifera</taxon>
        <taxon>Rotifera</taxon>
        <taxon>Eurotatoria</taxon>
        <taxon>Bdelloidea</taxon>
        <taxon>Philodinida</taxon>
        <taxon>Philodinidae</taxon>
        <taxon>Rotaria</taxon>
    </lineage>
</organism>
<accession>A0A819TMQ8</accession>
<sequence length="96" mass="11231">MSIPNELENPSKRQKIETTNSESLSNTLFESDLLQQVRRRTFSHWPHRTIPSSVQMIEAGFFHCNLGDRVICIYCNLICQQWKSHTDDPCEIHKTL</sequence>
<gene>
    <name evidence="2" type="ORF">FNK824_LOCUS27892</name>
    <name evidence="3" type="ORF">OTI717_LOCUS33145</name>
</gene>
<feature type="non-terminal residue" evidence="3">
    <location>
        <position position="96"/>
    </location>
</feature>
<dbReference type="EMBL" id="CAJOAX010010719">
    <property type="protein sequence ID" value="CAF4080106.1"/>
    <property type="molecule type" value="Genomic_DNA"/>
</dbReference>
<reference evidence="3" key="1">
    <citation type="submission" date="2021-02" db="EMBL/GenBank/DDBJ databases">
        <authorList>
            <person name="Nowell W R."/>
        </authorList>
    </citation>
    <scope>NUCLEOTIDE SEQUENCE</scope>
</reference>